<keyword evidence="1" id="KW-0732">Signal</keyword>
<proteinExistence type="predicted"/>
<gene>
    <name evidence="2" type="ORF">g.25702</name>
</gene>
<evidence type="ECO:0000256" key="1">
    <source>
        <dbReference type="SAM" id="SignalP"/>
    </source>
</evidence>
<evidence type="ECO:0000313" key="2">
    <source>
        <dbReference type="EMBL" id="JAS89353.1"/>
    </source>
</evidence>
<feature type="chain" id="PRO_5008585361" evidence="1">
    <location>
        <begin position="19"/>
        <end position="163"/>
    </location>
</feature>
<accession>A0A1B6IR32</accession>
<feature type="signal peptide" evidence="1">
    <location>
        <begin position="1"/>
        <end position="18"/>
    </location>
</feature>
<name>A0A1B6IR32_9HEMI</name>
<sequence>MKVMLYLMFLSFPLGLTTNLGRLIRRLDIRLSQLVRDRYAGSMTFLTMINRMNEALADLTDRVGNPRSHKGILRLGQAVISSGTPHFVKYNVTRQELQRRYGWTQEDLKNYYELINRTVSYRKHLDNICRKVALEYKVYHYYYRPHGADQRVVKGKNQQLANT</sequence>
<dbReference type="AlphaFoldDB" id="A0A1B6IR32"/>
<dbReference type="EMBL" id="GECU01018353">
    <property type="protein sequence ID" value="JAS89353.1"/>
    <property type="molecule type" value="Transcribed_RNA"/>
</dbReference>
<organism evidence="2">
    <name type="scientific">Homalodisca liturata</name>
    <dbReference type="NCBI Taxonomy" id="320908"/>
    <lineage>
        <taxon>Eukaryota</taxon>
        <taxon>Metazoa</taxon>
        <taxon>Ecdysozoa</taxon>
        <taxon>Arthropoda</taxon>
        <taxon>Hexapoda</taxon>
        <taxon>Insecta</taxon>
        <taxon>Pterygota</taxon>
        <taxon>Neoptera</taxon>
        <taxon>Paraneoptera</taxon>
        <taxon>Hemiptera</taxon>
        <taxon>Auchenorrhyncha</taxon>
        <taxon>Membracoidea</taxon>
        <taxon>Cicadellidae</taxon>
        <taxon>Cicadellinae</taxon>
        <taxon>Proconiini</taxon>
        <taxon>Homalodisca</taxon>
    </lineage>
</organism>
<reference evidence="2" key="1">
    <citation type="submission" date="2015-11" db="EMBL/GenBank/DDBJ databases">
        <title>De novo transcriptome assembly of four potential Pierce s Disease insect vectors from Arizona vineyards.</title>
        <authorList>
            <person name="Tassone E.E."/>
        </authorList>
    </citation>
    <scope>NUCLEOTIDE SEQUENCE</scope>
</reference>
<protein>
    <submittedName>
        <fullName evidence="2">Uncharacterized protein</fullName>
    </submittedName>
</protein>